<comment type="similarity">
    <text evidence="1">In the N-terminal section; belongs to the LXG family.</text>
</comment>
<dbReference type="OrthoDB" id="2366100at2"/>
<reference evidence="3 4" key="1">
    <citation type="submission" date="2014-05" db="EMBL/GenBank/DDBJ databases">
        <title>Novel Listeriaceae from food processing environments.</title>
        <authorList>
            <person name="den Bakker H.C."/>
        </authorList>
    </citation>
    <scope>NUCLEOTIDE SEQUENCE [LARGE SCALE GENOMIC DNA]</scope>
    <source>
        <strain evidence="3 4">FSL A5-0281</strain>
    </source>
</reference>
<keyword evidence="4" id="KW-1185">Reference proteome</keyword>
<evidence type="ECO:0000256" key="1">
    <source>
        <dbReference type="ARBA" id="ARBA00034117"/>
    </source>
</evidence>
<dbReference type="STRING" id="1552123.EP57_11155"/>
<dbReference type="GeneID" id="58719018"/>
<dbReference type="Proteomes" id="UP000029844">
    <property type="component" value="Unassembled WGS sequence"/>
</dbReference>
<protein>
    <recommendedName>
        <fullName evidence="2">LXG domain-containing protein</fullName>
    </recommendedName>
</protein>
<feature type="domain" description="LXG" evidence="2">
    <location>
        <begin position="1"/>
        <end position="226"/>
    </location>
</feature>
<evidence type="ECO:0000313" key="3">
    <source>
        <dbReference type="EMBL" id="KGL40442.1"/>
    </source>
</evidence>
<gene>
    <name evidence="3" type="ORF">EP57_11155</name>
</gene>
<comment type="caution">
    <text evidence="3">The sequence shown here is derived from an EMBL/GenBank/DDBJ whole genome shotgun (WGS) entry which is preliminary data.</text>
</comment>
<evidence type="ECO:0000259" key="2">
    <source>
        <dbReference type="PROSITE" id="PS51756"/>
    </source>
</evidence>
<accession>A0A099W655</accession>
<evidence type="ECO:0000313" key="4">
    <source>
        <dbReference type="Proteomes" id="UP000029844"/>
    </source>
</evidence>
<proteinExistence type="inferred from homology"/>
<dbReference type="PROSITE" id="PS51756">
    <property type="entry name" value="LXG"/>
    <property type="match status" value="1"/>
</dbReference>
<organism evidence="3 4">
    <name type="scientific">Listeria booriae</name>
    <dbReference type="NCBI Taxonomy" id="1552123"/>
    <lineage>
        <taxon>Bacteria</taxon>
        <taxon>Bacillati</taxon>
        <taxon>Bacillota</taxon>
        <taxon>Bacilli</taxon>
        <taxon>Bacillales</taxon>
        <taxon>Listeriaceae</taxon>
        <taxon>Listeria</taxon>
    </lineage>
</organism>
<sequence>MTRIDIAEVTHFRSQLRATNQTITPRIEAVRQAVIQYLNDESITGEAIQASKDYYAGAYIQLCGSMKQALKMSEEKLQQYIQAFHSQVDSSPNAKLDADGIYDLNQKINGFENRMEHLTAELSAINGTQKASELNNLATQIFEAHKKEAILAKYLDFERNHANFFSELGELAHYIKQALQDIQKNIRFDRATGTYGMEKINRTNFSELSRLYASQQAIDDQIKEIEAIGLTPMISKGNSAGFILQDGQLNTTATLGFVNEQMIYWENESTFRELFLVGSSYRVLYGIDAVTGQHVTDSRLAFDLLVLASSAFGVSGFATRFGAAKTAAFDKNVVLKNIEASKTARASSNFNVYASKEKVVLRDVEERIYEVRKDSAGTEIGKHSVGTLNREQTRIVVENLLDNGEISLKDLQNMIPEGTPNTFKPTDTMKIGGKFEFQLSDGQKAIIRWHEPDPVAAAKFPNSTSGSRWTAQIKIGNKQVTVDGLWTKKQNLNEVHIPIQGR</sequence>
<dbReference type="eggNOG" id="COG5444">
    <property type="taxonomic scope" value="Bacteria"/>
</dbReference>
<dbReference type="AlphaFoldDB" id="A0A099W655"/>
<dbReference type="InterPro" id="IPR006829">
    <property type="entry name" value="LXG_dom"/>
</dbReference>
<name>A0A099W655_9LIST</name>
<dbReference type="EMBL" id="JNFA01000024">
    <property type="protein sequence ID" value="KGL40442.1"/>
    <property type="molecule type" value="Genomic_DNA"/>
</dbReference>
<dbReference type="RefSeq" id="WP_052167642.1">
    <property type="nucleotide sequence ID" value="NZ_CBCSHQ010000002.1"/>
</dbReference>
<dbReference type="Pfam" id="PF04740">
    <property type="entry name" value="LXG"/>
    <property type="match status" value="1"/>
</dbReference>